<keyword evidence="2" id="KW-1185">Reference proteome</keyword>
<protein>
    <recommendedName>
        <fullName evidence="3">Alpha/beta hydrolase</fullName>
    </recommendedName>
</protein>
<dbReference type="RefSeq" id="WP_377787723.1">
    <property type="nucleotide sequence ID" value="NZ_JBHUOC010000002.1"/>
</dbReference>
<evidence type="ECO:0008006" key="3">
    <source>
        <dbReference type="Google" id="ProtNLM"/>
    </source>
</evidence>
<accession>A0ABT8DBW5</accession>
<gene>
    <name evidence="1" type="ORF">QWZ10_23220</name>
</gene>
<evidence type="ECO:0000313" key="1">
    <source>
        <dbReference type="EMBL" id="MDN3713955.1"/>
    </source>
</evidence>
<proteinExistence type="predicted"/>
<name>A0ABT8DBW5_9RHOB</name>
<sequence length="65" mass="6654">MRRSPAPLAVVTGASDGLVRIADARAYFAASPNGRYFGALPDEHHCPSGAACAEMLRAALLALGA</sequence>
<dbReference type="EMBL" id="JAUFRC010000003">
    <property type="protein sequence ID" value="MDN3713955.1"/>
    <property type="molecule type" value="Genomic_DNA"/>
</dbReference>
<evidence type="ECO:0000313" key="2">
    <source>
        <dbReference type="Proteomes" id="UP001243846"/>
    </source>
</evidence>
<reference evidence="2" key="1">
    <citation type="journal article" date="2019" name="Int. J. Syst. Evol. Microbiol.">
        <title>The Global Catalogue of Microorganisms (GCM) 10K type strain sequencing project: providing services to taxonomists for standard genome sequencing and annotation.</title>
        <authorList>
            <consortium name="The Broad Institute Genomics Platform"/>
            <consortium name="The Broad Institute Genome Sequencing Center for Infectious Disease"/>
            <person name="Wu L."/>
            <person name="Ma J."/>
        </authorList>
    </citation>
    <scope>NUCLEOTIDE SEQUENCE [LARGE SCALE GENOMIC DNA]</scope>
    <source>
        <strain evidence="2">CECT 8482</strain>
    </source>
</reference>
<comment type="caution">
    <text evidence="1">The sequence shown here is derived from an EMBL/GenBank/DDBJ whole genome shotgun (WGS) entry which is preliminary data.</text>
</comment>
<organism evidence="1 2">
    <name type="scientific">Paracoccus cavernae</name>
    <dbReference type="NCBI Taxonomy" id="1571207"/>
    <lineage>
        <taxon>Bacteria</taxon>
        <taxon>Pseudomonadati</taxon>
        <taxon>Pseudomonadota</taxon>
        <taxon>Alphaproteobacteria</taxon>
        <taxon>Rhodobacterales</taxon>
        <taxon>Paracoccaceae</taxon>
        <taxon>Paracoccus</taxon>
    </lineage>
</organism>
<dbReference type="Proteomes" id="UP001243846">
    <property type="component" value="Unassembled WGS sequence"/>
</dbReference>